<name>A0A9Q1INZ2_SYNKA</name>
<gene>
    <name evidence="2" type="ORF">SKAU_G00281060</name>
</gene>
<dbReference type="EMBL" id="JAINUF010000011">
    <property type="protein sequence ID" value="KAJ8346705.1"/>
    <property type="molecule type" value="Genomic_DNA"/>
</dbReference>
<feature type="domain" description="Coiled coil protein 74 C-terminal" evidence="1">
    <location>
        <begin position="2"/>
        <end position="83"/>
    </location>
</feature>
<evidence type="ECO:0000313" key="3">
    <source>
        <dbReference type="Proteomes" id="UP001152622"/>
    </source>
</evidence>
<reference evidence="2" key="1">
    <citation type="journal article" date="2023" name="Science">
        <title>Genome structures resolve the early diversification of teleost fishes.</title>
        <authorList>
            <person name="Parey E."/>
            <person name="Louis A."/>
            <person name="Montfort J."/>
            <person name="Bouchez O."/>
            <person name="Roques C."/>
            <person name="Iampietro C."/>
            <person name="Lluch J."/>
            <person name="Castinel A."/>
            <person name="Donnadieu C."/>
            <person name="Desvignes T."/>
            <person name="Floi Bucao C."/>
            <person name="Jouanno E."/>
            <person name="Wen M."/>
            <person name="Mejri S."/>
            <person name="Dirks R."/>
            <person name="Jansen H."/>
            <person name="Henkel C."/>
            <person name="Chen W.J."/>
            <person name="Zahm M."/>
            <person name="Cabau C."/>
            <person name="Klopp C."/>
            <person name="Thompson A.W."/>
            <person name="Robinson-Rechavi M."/>
            <person name="Braasch I."/>
            <person name="Lecointre G."/>
            <person name="Bobe J."/>
            <person name="Postlethwait J.H."/>
            <person name="Berthelot C."/>
            <person name="Roest Crollius H."/>
            <person name="Guiguen Y."/>
        </authorList>
    </citation>
    <scope>NUCLEOTIDE SEQUENCE</scope>
    <source>
        <strain evidence="2">WJC10195</strain>
    </source>
</reference>
<comment type="caution">
    <text evidence="2">The sequence shown here is derived from an EMBL/GenBank/DDBJ whole genome shotgun (WGS) entry which is preliminary data.</text>
</comment>
<evidence type="ECO:0000313" key="2">
    <source>
        <dbReference type="EMBL" id="KAJ8346705.1"/>
    </source>
</evidence>
<proteinExistence type="predicted"/>
<dbReference type="Proteomes" id="UP001152622">
    <property type="component" value="Chromosome 11"/>
</dbReference>
<evidence type="ECO:0000259" key="1">
    <source>
        <dbReference type="Pfam" id="PF14917"/>
    </source>
</evidence>
<keyword evidence="3" id="KW-1185">Reference proteome</keyword>
<dbReference type="Pfam" id="PF14917">
    <property type="entry name" value="CCDC74_C"/>
    <property type="match status" value="1"/>
</dbReference>
<organism evidence="2 3">
    <name type="scientific">Synaphobranchus kaupii</name>
    <name type="common">Kaup's arrowtooth eel</name>
    <dbReference type="NCBI Taxonomy" id="118154"/>
    <lineage>
        <taxon>Eukaryota</taxon>
        <taxon>Metazoa</taxon>
        <taxon>Chordata</taxon>
        <taxon>Craniata</taxon>
        <taxon>Vertebrata</taxon>
        <taxon>Euteleostomi</taxon>
        <taxon>Actinopterygii</taxon>
        <taxon>Neopterygii</taxon>
        <taxon>Teleostei</taxon>
        <taxon>Anguilliformes</taxon>
        <taxon>Synaphobranchidae</taxon>
        <taxon>Synaphobranchus</taxon>
    </lineage>
</organism>
<protein>
    <recommendedName>
        <fullName evidence="1">Coiled coil protein 74 C-terminal domain-containing protein</fullName>
    </recommendedName>
</protein>
<accession>A0A9Q1INZ2</accession>
<sequence length="86" mass="9955">MFSKKIIPETSIMTKAHLADCTSRTESERFPKLQLKPLPKRLEGSRLGLAERVILPSLKQSLARSMVEQQKRLSVAQRRRMRRPVL</sequence>
<dbReference type="InterPro" id="IPR029422">
    <property type="entry name" value="CCDC74_C"/>
</dbReference>
<dbReference type="OrthoDB" id="2155209at2759"/>
<dbReference type="AlphaFoldDB" id="A0A9Q1INZ2"/>